<protein>
    <submittedName>
        <fullName evidence="1">Uncharacterized protein</fullName>
    </submittedName>
</protein>
<dbReference type="Proteomes" id="UP001346869">
    <property type="component" value="Unassembled WGS sequence"/>
</dbReference>
<gene>
    <name evidence="1" type="ORF">PBY51_012817</name>
</gene>
<comment type="caution">
    <text evidence="1">The sequence shown here is derived from an EMBL/GenBank/DDBJ whole genome shotgun (WGS) entry which is preliminary data.</text>
</comment>
<evidence type="ECO:0000313" key="2">
    <source>
        <dbReference type="Proteomes" id="UP001346869"/>
    </source>
</evidence>
<evidence type="ECO:0000313" key="1">
    <source>
        <dbReference type="EMBL" id="KAK5872086.1"/>
    </source>
</evidence>
<dbReference type="AlphaFoldDB" id="A0AAN7XXT7"/>
<reference evidence="1 2" key="2">
    <citation type="journal article" date="2023" name="Mol. Biol. Evol.">
        <title>Genomics of Secondarily Temperate Adaptation in the Only Non-Antarctic Icefish.</title>
        <authorList>
            <person name="Rivera-Colon A.G."/>
            <person name="Rayamajhi N."/>
            <person name="Minhas B.F."/>
            <person name="Madrigal G."/>
            <person name="Bilyk K.T."/>
            <person name="Yoon V."/>
            <person name="Hune M."/>
            <person name="Gregory S."/>
            <person name="Cheng C.H.C."/>
            <person name="Catchen J.M."/>
        </authorList>
    </citation>
    <scope>NUCLEOTIDE SEQUENCE [LARGE SCALE GENOMIC DNA]</scope>
    <source>
        <strain evidence="1">JMC-PN-2008</strain>
    </source>
</reference>
<keyword evidence="2" id="KW-1185">Reference proteome</keyword>
<proteinExistence type="predicted"/>
<name>A0AAN7XXT7_ELEMC</name>
<reference evidence="1 2" key="1">
    <citation type="journal article" date="2023" name="Genes (Basel)">
        <title>Chromosome-Level Genome Assembly and Circadian Gene Repertoire of the Patagonia Blennie Eleginops maclovinus-The Closest Ancestral Proxy of Antarctic Cryonotothenioids.</title>
        <authorList>
            <person name="Cheng C.C."/>
            <person name="Rivera-Colon A.G."/>
            <person name="Minhas B.F."/>
            <person name="Wilson L."/>
            <person name="Rayamajhi N."/>
            <person name="Vargas-Chacoff L."/>
            <person name="Catchen J.M."/>
        </authorList>
    </citation>
    <scope>NUCLEOTIDE SEQUENCE [LARGE SCALE GENOMIC DNA]</scope>
    <source>
        <strain evidence="1">JMC-PN-2008</strain>
    </source>
</reference>
<sequence>MPPSFMFLSYTPALQHSPAGAERVQSFPHPLCCLRGDESSRPKCPGAVGQQLSSASVGIWGFDRGCVALIDVPVQDSTQA</sequence>
<dbReference type="EMBL" id="JAUZQC010000004">
    <property type="protein sequence ID" value="KAK5872086.1"/>
    <property type="molecule type" value="Genomic_DNA"/>
</dbReference>
<organism evidence="1 2">
    <name type="scientific">Eleginops maclovinus</name>
    <name type="common">Patagonian blennie</name>
    <name type="synonym">Eleginus maclovinus</name>
    <dbReference type="NCBI Taxonomy" id="56733"/>
    <lineage>
        <taxon>Eukaryota</taxon>
        <taxon>Metazoa</taxon>
        <taxon>Chordata</taxon>
        <taxon>Craniata</taxon>
        <taxon>Vertebrata</taxon>
        <taxon>Euteleostomi</taxon>
        <taxon>Actinopterygii</taxon>
        <taxon>Neopterygii</taxon>
        <taxon>Teleostei</taxon>
        <taxon>Neoteleostei</taxon>
        <taxon>Acanthomorphata</taxon>
        <taxon>Eupercaria</taxon>
        <taxon>Perciformes</taxon>
        <taxon>Notothenioidei</taxon>
        <taxon>Eleginopidae</taxon>
        <taxon>Eleginops</taxon>
    </lineage>
</organism>
<accession>A0AAN7XXT7</accession>